<dbReference type="GO" id="GO:0004414">
    <property type="term" value="F:homoserine O-acetyltransferase activity"/>
    <property type="evidence" value="ECO:0007669"/>
    <property type="project" value="TreeGrafter"/>
</dbReference>
<gene>
    <name evidence="4" type="ORF">SAMN04489796_1011051</name>
</gene>
<protein>
    <submittedName>
        <fullName evidence="4">Homoserine O-acetyltransferase</fullName>
    </submittedName>
</protein>
<keyword evidence="5" id="KW-1185">Reference proteome</keyword>
<dbReference type="SUPFAM" id="SSF53474">
    <property type="entry name" value="alpha/beta-Hydrolases"/>
    <property type="match status" value="1"/>
</dbReference>
<dbReference type="InterPro" id="IPR029058">
    <property type="entry name" value="AB_hydrolase_fold"/>
</dbReference>
<evidence type="ECO:0000259" key="3">
    <source>
        <dbReference type="Pfam" id="PF00561"/>
    </source>
</evidence>
<dbReference type="InterPro" id="IPR008220">
    <property type="entry name" value="HAT_MetX-like"/>
</dbReference>
<dbReference type="RefSeq" id="WP_092466500.1">
    <property type="nucleotide sequence ID" value="NZ_FNCZ01000001.1"/>
</dbReference>
<dbReference type="Proteomes" id="UP000199492">
    <property type="component" value="Unassembled WGS sequence"/>
</dbReference>
<dbReference type="PANTHER" id="PTHR32268:SF11">
    <property type="entry name" value="HOMOSERINE O-ACETYLTRANSFERASE"/>
    <property type="match status" value="1"/>
</dbReference>
<accession>A0A1G7YJS9</accession>
<dbReference type="OrthoDB" id="9800754at2"/>
<proteinExistence type="predicted"/>
<dbReference type="GO" id="GO:0009092">
    <property type="term" value="P:homoserine metabolic process"/>
    <property type="evidence" value="ECO:0007669"/>
    <property type="project" value="TreeGrafter"/>
</dbReference>
<name>A0A1G7YJS9_9FLAO</name>
<dbReference type="EMBL" id="FNCZ01000001">
    <property type="protein sequence ID" value="SDG96545.1"/>
    <property type="molecule type" value="Genomic_DNA"/>
</dbReference>
<dbReference type="Pfam" id="PF00561">
    <property type="entry name" value="Abhydrolase_1"/>
    <property type="match status" value="1"/>
</dbReference>
<dbReference type="PANTHER" id="PTHR32268">
    <property type="entry name" value="HOMOSERINE O-ACETYLTRANSFERASE"/>
    <property type="match status" value="1"/>
</dbReference>
<dbReference type="GO" id="GO:0009086">
    <property type="term" value="P:methionine biosynthetic process"/>
    <property type="evidence" value="ECO:0007669"/>
    <property type="project" value="TreeGrafter"/>
</dbReference>
<dbReference type="Gene3D" id="3.40.50.1820">
    <property type="entry name" value="alpha/beta hydrolase"/>
    <property type="match status" value="1"/>
</dbReference>
<feature type="active site" evidence="2">
    <location>
        <position position="302"/>
    </location>
</feature>
<reference evidence="5" key="1">
    <citation type="submission" date="2016-10" db="EMBL/GenBank/DDBJ databases">
        <authorList>
            <person name="Varghese N."/>
            <person name="Submissions S."/>
        </authorList>
    </citation>
    <scope>NUCLEOTIDE SEQUENCE [LARGE SCALE GENOMIC DNA]</scope>
    <source>
        <strain evidence="5">DSM 15363</strain>
    </source>
</reference>
<dbReference type="PIRSF" id="PIRSF000443">
    <property type="entry name" value="Homoser_Ac_trans"/>
    <property type="match status" value="1"/>
</dbReference>
<evidence type="ECO:0000256" key="2">
    <source>
        <dbReference type="PIRSR" id="PIRSR000443-1"/>
    </source>
</evidence>
<evidence type="ECO:0000256" key="1">
    <source>
        <dbReference type="ARBA" id="ARBA00022679"/>
    </source>
</evidence>
<evidence type="ECO:0000313" key="4">
    <source>
        <dbReference type="EMBL" id="SDG96545.1"/>
    </source>
</evidence>
<dbReference type="InterPro" id="IPR000073">
    <property type="entry name" value="AB_hydrolase_1"/>
</dbReference>
<sequence length="335" mass="37958">MAHLHYITLTNYVTESGKTITPKLSYQTFGKALHSAPIILVNHALTGNSNVVGEDGWWNDIIGDDKCINTNDYTILAFNILGNGYDNIADNCIENYKDFTARDIAKLFALAIEQLEIENLFAVIGGSVGGGIAWELAALKPRLIQHLIPIATDWKSTDWVIANCHIQDAILNNSTQPLVDARMHAMTLYRTPESLTQKFDRTKKNDALYNIESWLSYHGNALDNRFQVAAYKLMNQILRTIDITRNRTDFLEVASKIESDIHIITINSDLFFKADENWNTYVDLKAVKDNVHIHEIKSVHGHDAFLIEFDQLARFLKPIFSTVLKSNEKLEQHVA</sequence>
<dbReference type="STRING" id="262004.SAMN04489796_1011051"/>
<keyword evidence="1 4" id="KW-0808">Transferase</keyword>
<organism evidence="4 5">
    <name type="scientific">Winogradskyella thalassocola</name>
    <dbReference type="NCBI Taxonomy" id="262004"/>
    <lineage>
        <taxon>Bacteria</taxon>
        <taxon>Pseudomonadati</taxon>
        <taxon>Bacteroidota</taxon>
        <taxon>Flavobacteriia</taxon>
        <taxon>Flavobacteriales</taxon>
        <taxon>Flavobacteriaceae</taxon>
        <taxon>Winogradskyella</taxon>
    </lineage>
</organism>
<feature type="domain" description="AB hydrolase-1" evidence="3">
    <location>
        <begin position="37"/>
        <end position="158"/>
    </location>
</feature>
<feature type="active site" description="Nucleophile" evidence="2">
    <location>
        <position position="127"/>
    </location>
</feature>
<dbReference type="AlphaFoldDB" id="A0A1G7YJS9"/>
<feature type="active site" evidence="2">
    <location>
        <position position="269"/>
    </location>
</feature>
<evidence type="ECO:0000313" key="5">
    <source>
        <dbReference type="Proteomes" id="UP000199492"/>
    </source>
</evidence>